<evidence type="ECO:0000313" key="1">
    <source>
        <dbReference type="EMBL" id="CAL1382103.1"/>
    </source>
</evidence>
<gene>
    <name evidence="1" type="ORF">LTRI10_LOCUS23444</name>
</gene>
<evidence type="ECO:0000313" key="2">
    <source>
        <dbReference type="Proteomes" id="UP001497516"/>
    </source>
</evidence>
<dbReference type="AlphaFoldDB" id="A0AAV2E8W8"/>
<name>A0AAV2E8W8_9ROSI</name>
<organism evidence="1 2">
    <name type="scientific">Linum trigynum</name>
    <dbReference type="NCBI Taxonomy" id="586398"/>
    <lineage>
        <taxon>Eukaryota</taxon>
        <taxon>Viridiplantae</taxon>
        <taxon>Streptophyta</taxon>
        <taxon>Embryophyta</taxon>
        <taxon>Tracheophyta</taxon>
        <taxon>Spermatophyta</taxon>
        <taxon>Magnoliopsida</taxon>
        <taxon>eudicotyledons</taxon>
        <taxon>Gunneridae</taxon>
        <taxon>Pentapetalae</taxon>
        <taxon>rosids</taxon>
        <taxon>fabids</taxon>
        <taxon>Malpighiales</taxon>
        <taxon>Linaceae</taxon>
        <taxon>Linum</taxon>
    </lineage>
</organism>
<dbReference type="Proteomes" id="UP001497516">
    <property type="component" value="Chromosome 4"/>
</dbReference>
<protein>
    <submittedName>
        <fullName evidence="1">Uncharacterized protein</fullName>
    </submittedName>
</protein>
<proteinExistence type="predicted"/>
<reference evidence="1 2" key="1">
    <citation type="submission" date="2024-04" db="EMBL/GenBank/DDBJ databases">
        <authorList>
            <person name="Fracassetti M."/>
        </authorList>
    </citation>
    <scope>NUCLEOTIDE SEQUENCE [LARGE SCALE GENOMIC DNA]</scope>
</reference>
<accession>A0AAV2E8W8</accession>
<sequence length="72" mass="8614">MRRVVGRRSHLVILLASLRWSKRRRWNLLLLIIKRHVSNKSNIRERWVRKVVEVPDVMGLLQKLDVHQQGLG</sequence>
<dbReference type="EMBL" id="OZ034817">
    <property type="protein sequence ID" value="CAL1382103.1"/>
    <property type="molecule type" value="Genomic_DNA"/>
</dbReference>
<keyword evidence="2" id="KW-1185">Reference proteome</keyword>